<dbReference type="Pfam" id="PF00440">
    <property type="entry name" value="TetR_N"/>
    <property type="match status" value="1"/>
</dbReference>
<dbReference type="PROSITE" id="PS50977">
    <property type="entry name" value="HTH_TETR_2"/>
    <property type="match status" value="1"/>
</dbReference>
<evidence type="ECO:0000256" key="2">
    <source>
        <dbReference type="PROSITE-ProRule" id="PRU00335"/>
    </source>
</evidence>
<sequence>MNREAKKAKNKQKIIDAALSLMTKNGFLATNVRQISQESKISYVTMYKYFGNKDELIELVIKKIIDHHTIEVLDYLQKPEMTFVKRLEALPKQIHLNERMPEPVIKEFVEILRQNKSLLDYAKVKADIILKLIIKEGRKSGFITTPASDEAIMVLLQAIYIHEQSNPKQMDKIMPDVGQIIMHGLTSDQNFTGVNWHR</sequence>
<keyword evidence="1 2" id="KW-0238">DNA-binding</keyword>
<reference evidence="4 5" key="1">
    <citation type="submission" date="2016-10" db="EMBL/GenBank/DDBJ databases">
        <authorList>
            <person name="Varghese N."/>
            <person name="Submissions S."/>
        </authorList>
    </citation>
    <scope>NUCLEOTIDE SEQUENCE [LARGE SCALE GENOMIC DNA]</scope>
    <source>
        <strain evidence="4 5">WC1T17</strain>
    </source>
</reference>
<dbReference type="InterPro" id="IPR050624">
    <property type="entry name" value="HTH-type_Tx_Regulator"/>
</dbReference>
<evidence type="ECO:0000313" key="4">
    <source>
        <dbReference type="EMBL" id="SEN00025.1"/>
    </source>
</evidence>
<dbReference type="Gene3D" id="1.10.357.10">
    <property type="entry name" value="Tetracycline Repressor, domain 2"/>
    <property type="match status" value="1"/>
</dbReference>
<organism evidence="4 5">
    <name type="scientific">Ligilactobacillus ruminis</name>
    <dbReference type="NCBI Taxonomy" id="1623"/>
    <lineage>
        <taxon>Bacteria</taxon>
        <taxon>Bacillati</taxon>
        <taxon>Bacillota</taxon>
        <taxon>Bacilli</taxon>
        <taxon>Lactobacillales</taxon>
        <taxon>Lactobacillaceae</taxon>
        <taxon>Ligilactobacillus</taxon>
    </lineage>
</organism>
<dbReference type="Proteomes" id="UP000182089">
    <property type="component" value="Unassembled WGS sequence"/>
</dbReference>
<proteinExistence type="predicted"/>
<dbReference type="PRINTS" id="PR00455">
    <property type="entry name" value="HTHTETR"/>
</dbReference>
<dbReference type="InterPro" id="IPR001647">
    <property type="entry name" value="HTH_TetR"/>
</dbReference>
<gene>
    <name evidence="4" type="ORF">SAMN05216431_11916</name>
</gene>
<accession>A0ABY1AES2</accession>
<protein>
    <submittedName>
        <fullName evidence="4">Transcriptional regulator, TetR family</fullName>
    </submittedName>
</protein>
<feature type="DNA-binding region" description="H-T-H motif" evidence="2">
    <location>
        <begin position="31"/>
        <end position="50"/>
    </location>
</feature>
<evidence type="ECO:0000259" key="3">
    <source>
        <dbReference type="PROSITE" id="PS50977"/>
    </source>
</evidence>
<dbReference type="PANTHER" id="PTHR43479:SF21">
    <property type="entry name" value="TRANSCRIPTIONAL REGULATOR, TETR FAMILY"/>
    <property type="match status" value="1"/>
</dbReference>
<dbReference type="EMBL" id="FOCC01000019">
    <property type="protein sequence ID" value="SEN00025.1"/>
    <property type="molecule type" value="Genomic_DNA"/>
</dbReference>
<dbReference type="PANTHER" id="PTHR43479">
    <property type="entry name" value="ACREF/ENVCD OPERON REPRESSOR-RELATED"/>
    <property type="match status" value="1"/>
</dbReference>
<dbReference type="InterPro" id="IPR009057">
    <property type="entry name" value="Homeodomain-like_sf"/>
</dbReference>
<name>A0ABY1AES2_9LACO</name>
<feature type="domain" description="HTH tetR-type" evidence="3">
    <location>
        <begin position="8"/>
        <end position="68"/>
    </location>
</feature>
<evidence type="ECO:0000256" key="1">
    <source>
        <dbReference type="ARBA" id="ARBA00023125"/>
    </source>
</evidence>
<comment type="caution">
    <text evidence="4">The sequence shown here is derived from an EMBL/GenBank/DDBJ whole genome shotgun (WGS) entry which is preliminary data.</text>
</comment>
<dbReference type="SUPFAM" id="SSF46689">
    <property type="entry name" value="Homeodomain-like"/>
    <property type="match status" value="1"/>
</dbReference>
<evidence type="ECO:0000313" key="5">
    <source>
        <dbReference type="Proteomes" id="UP000182089"/>
    </source>
</evidence>